<dbReference type="InterPro" id="IPR006260">
    <property type="entry name" value="TonB/TolA_C"/>
</dbReference>
<keyword evidence="6" id="KW-0812">Transmembrane</keyword>
<comment type="subcellular location">
    <subcellularLocation>
        <location evidence="1">Cell inner membrane</location>
        <topology evidence="1">Single-pass membrane protein</topology>
        <orientation evidence="1">Periplasmic side</orientation>
    </subcellularLocation>
</comment>
<evidence type="ECO:0000256" key="8">
    <source>
        <dbReference type="ARBA" id="ARBA00022989"/>
    </source>
</evidence>
<dbReference type="RefSeq" id="WP_120048116.1">
    <property type="nucleotide sequence ID" value="NZ_RAHX01000001.1"/>
</dbReference>
<proteinExistence type="inferred from homology"/>
<evidence type="ECO:0000256" key="9">
    <source>
        <dbReference type="ARBA" id="ARBA00023136"/>
    </source>
</evidence>
<accession>A0A419RTJ8</accession>
<dbReference type="InterPro" id="IPR037682">
    <property type="entry name" value="TonB_C"/>
</dbReference>
<evidence type="ECO:0000256" key="3">
    <source>
        <dbReference type="ARBA" id="ARBA00022448"/>
    </source>
</evidence>
<dbReference type="GO" id="GO:0015031">
    <property type="term" value="P:protein transport"/>
    <property type="evidence" value="ECO:0007669"/>
    <property type="project" value="UniProtKB-KW"/>
</dbReference>
<name>A0A419RTJ8_9SPHN</name>
<dbReference type="GO" id="GO:0031992">
    <property type="term" value="F:energy transducer activity"/>
    <property type="evidence" value="ECO:0007669"/>
    <property type="project" value="TreeGrafter"/>
</dbReference>
<keyword evidence="8" id="KW-1133">Transmembrane helix</keyword>
<keyword evidence="9" id="KW-0472">Membrane</keyword>
<dbReference type="PROSITE" id="PS52015">
    <property type="entry name" value="TONB_CTD"/>
    <property type="match status" value="1"/>
</dbReference>
<dbReference type="PANTHER" id="PTHR33446">
    <property type="entry name" value="PROTEIN TONB-RELATED"/>
    <property type="match status" value="1"/>
</dbReference>
<evidence type="ECO:0000256" key="4">
    <source>
        <dbReference type="ARBA" id="ARBA00022475"/>
    </source>
</evidence>
<keyword evidence="7" id="KW-0653">Protein transport</keyword>
<comment type="similarity">
    <text evidence="2">Belongs to the TonB family.</text>
</comment>
<evidence type="ECO:0000259" key="11">
    <source>
        <dbReference type="PROSITE" id="PS52015"/>
    </source>
</evidence>
<evidence type="ECO:0000313" key="13">
    <source>
        <dbReference type="Proteomes" id="UP000285232"/>
    </source>
</evidence>
<dbReference type="AlphaFoldDB" id="A0A419RTJ8"/>
<keyword evidence="5" id="KW-0997">Cell inner membrane</keyword>
<gene>
    <name evidence="12" type="ORF">D6201_06785</name>
</gene>
<feature type="signal peptide" evidence="10">
    <location>
        <begin position="1"/>
        <end position="22"/>
    </location>
</feature>
<evidence type="ECO:0000256" key="10">
    <source>
        <dbReference type="SAM" id="SignalP"/>
    </source>
</evidence>
<evidence type="ECO:0000256" key="5">
    <source>
        <dbReference type="ARBA" id="ARBA00022519"/>
    </source>
</evidence>
<protein>
    <submittedName>
        <fullName evidence="12">TonB family protein</fullName>
    </submittedName>
</protein>
<dbReference type="PANTHER" id="PTHR33446:SF2">
    <property type="entry name" value="PROTEIN TONB"/>
    <property type="match status" value="1"/>
</dbReference>
<evidence type="ECO:0000256" key="1">
    <source>
        <dbReference type="ARBA" id="ARBA00004383"/>
    </source>
</evidence>
<keyword evidence="4" id="KW-1003">Cell membrane</keyword>
<evidence type="ECO:0000256" key="6">
    <source>
        <dbReference type="ARBA" id="ARBA00022692"/>
    </source>
</evidence>
<reference evidence="12 13" key="1">
    <citation type="journal article" date="2017" name="Int. J. Syst. Evol. Microbiol.">
        <title>Erythrobacter aquimixticola sp. nov., isolated from the junction between the ocean and a freshwater spring.</title>
        <authorList>
            <person name="Park S."/>
            <person name="Jung Y.T."/>
            <person name="Choi S.J."/>
            <person name="Yoon J.H."/>
        </authorList>
    </citation>
    <scope>NUCLEOTIDE SEQUENCE [LARGE SCALE GENOMIC DNA]</scope>
    <source>
        <strain evidence="12 13">JSSK-14</strain>
    </source>
</reference>
<comment type="caution">
    <text evidence="12">The sequence shown here is derived from an EMBL/GenBank/DDBJ whole genome shotgun (WGS) entry which is preliminary data.</text>
</comment>
<organism evidence="12 13">
    <name type="scientific">Aurantiacibacter aquimixticola</name>
    <dbReference type="NCBI Taxonomy" id="1958945"/>
    <lineage>
        <taxon>Bacteria</taxon>
        <taxon>Pseudomonadati</taxon>
        <taxon>Pseudomonadota</taxon>
        <taxon>Alphaproteobacteria</taxon>
        <taxon>Sphingomonadales</taxon>
        <taxon>Erythrobacteraceae</taxon>
        <taxon>Aurantiacibacter</taxon>
    </lineage>
</organism>
<dbReference type="GO" id="GO:0055085">
    <property type="term" value="P:transmembrane transport"/>
    <property type="evidence" value="ECO:0007669"/>
    <property type="project" value="InterPro"/>
</dbReference>
<dbReference type="Gene3D" id="3.30.1150.10">
    <property type="match status" value="1"/>
</dbReference>
<dbReference type="Pfam" id="PF03544">
    <property type="entry name" value="TonB_C"/>
    <property type="match status" value="1"/>
</dbReference>
<evidence type="ECO:0000256" key="2">
    <source>
        <dbReference type="ARBA" id="ARBA00006555"/>
    </source>
</evidence>
<dbReference type="OrthoDB" id="7585155at2"/>
<feature type="domain" description="TonB C-terminal" evidence="11">
    <location>
        <begin position="29"/>
        <end position="127"/>
    </location>
</feature>
<evidence type="ECO:0000313" key="12">
    <source>
        <dbReference type="EMBL" id="RJY09106.1"/>
    </source>
</evidence>
<dbReference type="SUPFAM" id="SSF74653">
    <property type="entry name" value="TolA/TonB C-terminal domain"/>
    <property type="match status" value="1"/>
</dbReference>
<keyword evidence="13" id="KW-1185">Reference proteome</keyword>
<evidence type="ECO:0000256" key="7">
    <source>
        <dbReference type="ARBA" id="ARBA00022927"/>
    </source>
</evidence>
<dbReference type="GO" id="GO:0098797">
    <property type="term" value="C:plasma membrane protein complex"/>
    <property type="evidence" value="ECO:0007669"/>
    <property type="project" value="TreeGrafter"/>
</dbReference>
<dbReference type="NCBIfam" id="TIGR01352">
    <property type="entry name" value="tonB_Cterm"/>
    <property type="match status" value="1"/>
</dbReference>
<keyword evidence="10" id="KW-0732">Signal</keyword>
<feature type="chain" id="PRO_5019121826" evidence="10">
    <location>
        <begin position="23"/>
        <end position="226"/>
    </location>
</feature>
<dbReference type="Proteomes" id="UP000285232">
    <property type="component" value="Unassembled WGS sequence"/>
</dbReference>
<keyword evidence="3" id="KW-0813">Transport</keyword>
<dbReference type="EMBL" id="RAHX01000001">
    <property type="protein sequence ID" value="RJY09106.1"/>
    <property type="molecule type" value="Genomic_DNA"/>
</dbReference>
<dbReference type="InterPro" id="IPR051045">
    <property type="entry name" value="TonB-dependent_transducer"/>
</dbReference>
<sequence>MKKLTFAILTGASAFCPSLALAQDARPARPDNIREWAAQMQDRYPSAAIRAGEEGTVRMRLEVDAAGSVDGCTVTASSGSAILDEAACSGMREFARYAPALNDRGEPIPSTISQSIVYAMPDNFVAAVEMVHPVPLDENIWRDAIFDDEFDVGLRKANARNVVFQLVIDEQGTPAGCGVGISSGDARLDRYGCAQLMQHAQFEPARLPSGETVPGAFWLAHSLQPE</sequence>